<dbReference type="UniPathway" id="UPA00904">
    <property type="reaction ID" value="UER00871"/>
</dbReference>
<dbReference type="GeneID" id="82525123"/>
<dbReference type="Pfam" id="PF01048">
    <property type="entry name" value="PNP_UDP_1"/>
    <property type="match status" value="1"/>
</dbReference>
<keyword evidence="3" id="KW-0028">Amino-acid biosynthesis</keyword>
<evidence type="ECO:0000256" key="3">
    <source>
        <dbReference type="ARBA" id="ARBA00022605"/>
    </source>
</evidence>
<gene>
    <name evidence="7" type="ORF">C5O23_02005</name>
</gene>
<dbReference type="GO" id="GO:0019509">
    <property type="term" value="P:L-methionine salvage from methylthioadenosine"/>
    <property type="evidence" value="ECO:0007669"/>
    <property type="project" value="UniProtKB-UniPathway"/>
</dbReference>
<dbReference type="Proteomes" id="UP000244905">
    <property type="component" value="Unassembled WGS sequence"/>
</dbReference>
<protein>
    <recommendedName>
        <fullName evidence="2">adenosylhomocysteine nucleosidase</fullName>
        <ecNumber evidence="2">3.2.2.9</ecNumber>
    </recommendedName>
</protein>
<sequence length="221" mass="23577">MKIGIIVAMSKELAMILPLLSDATVETRGAVTLHRGRIGGNDIAVMQCGIGKVNAAIGAVSLIDAFSPDLVINTGVAAGAGDDIRVMDIVVADSLAHHDFWCIGEEWGHVPGCPRLFPAEVPAVAEKSGAKKGIIASGELFISRKEEIDSIRSHFPMVKAVDMESAAIAQACCLRQVPFMCLRVISDSPWTSHDNSSQYEDFWTEAPQKSFAAVSEILASL</sequence>
<dbReference type="AlphaFoldDB" id="A0A2V1IQV0"/>
<dbReference type="NCBIfam" id="NF004079">
    <property type="entry name" value="PRK05584.1"/>
    <property type="match status" value="1"/>
</dbReference>
<dbReference type="GO" id="GO:0008930">
    <property type="term" value="F:methylthioadenosine nucleosidase activity"/>
    <property type="evidence" value="ECO:0007669"/>
    <property type="project" value="InterPro"/>
</dbReference>
<dbReference type="RefSeq" id="WP_107031285.1">
    <property type="nucleotide sequence ID" value="NZ_CAPDHO010000001.1"/>
</dbReference>
<proteinExistence type="predicted"/>
<dbReference type="GO" id="GO:0008782">
    <property type="term" value="F:adenosylhomocysteine nucleosidase activity"/>
    <property type="evidence" value="ECO:0007669"/>
    <property type="project" value="UniProtKB-EC"/>
</dbReference>
<organism evidence="7 8">
    <name type="scientific">Duncaniella muris</name>
    <dbReference type="NCBI Taxonomy" id="2094150"/>
    <lineage>
        <taxon>Bacteria</taxon>
        <taxon>Pseudomonadati</taxon>
        <taxon>Bacteroidota</taxon>
        <taxon>Bacteroidia</taxon>
        <taxon>Bacteroidales</taxon>
        <taxon>Muribaculaceae</taxon>
        <taxon>Duncaniella</taxon>
    </lineage>
</organism>
<comment type="pathway">
    <text evidence="1">Amino-acid biosynthesis; L-methionine biosynthesis via salvage pathway; S-methyl-5-thio-alpha-D-ribose 1-phosphate from S-methyl-5'-thioadenosine (hydrolase route): step 1/2.</text>
</comment>
<dbReference type="CDD" id="cd09008">
    <property type="entry name" value="MTAN"/>
    <property type="match status" value="1"/>
</dbReference>
<dbReference type="PANTHER" id="PTHR46832:SF1">
    <property type="entry name" value="5'-METHYLTHIOADENOSINE_S-ADENOSYLHOMOCYSTEINE NUCLEOSIDASE"/>
    <property type="match status" value="1"/>
</dbReference>
<evidence type="ECO:0000313" key="7">
    <source>
        <dbReference type="EMBL" id="PWB03941.1"/>
    </source>
</evidence>
<accession>A0A2V1IQV0</accession>
<evidence type="ECO:0000259" key="6">
    <source>
        <dbReference type="Pfam" id="PF01048"/>
    </source>
</evidence>
<feature type="domain" description="Nucleoside phosphorylase" evidence="6">
    <location>
        <begin position="2"/>
        <end position="218"/>
    </location>
</feature>
<dbReference type="EC" id="3.2.2.9" evidence="2"/>
<evidence type="ECO:0000256" key="4">
    <source>
        <dbReference type="ARBA" id="ARBA00022801"/>
    </source>
</evidence>
<dbReference type="InterPro" id="IPR000845">
    <property type="entry name" value="Nucleoside_phosphorylase_d"/>
</dbReference>
<evidence type="ECO:0000256" key="5">
    <source>
        <dbReference type="ARBA" id="ARBA00023167"/>
    </source>
</evidence>
<keyword evidence="4" id="KW-0378">Hydrolase</keyword>
<dbReference type="NCBIfam" id="TIGR01704">
    <property type="entry name" value="MTA_SAH-Nsdase"/>
    <property type="match status" value="1"/>
</dbReference>
<dbReference type="SUPFAM" id="SSF53167">
    <property type="entry name" value="Purine and uridine phosphorylases"/>
    <property type="match status" value="1"/>
</dbReference>
<dbReference type="InterPro" id="IPR010049">
    <property type="entry name" value="MTA_SAH_Nsdase"/>
</dbReference>
<keyword evidence="5" id="KW-0486">Methionine biosynthesis</keyword>
<dbReference type="Gene3D" id="3.40.50.1580">
    <property type="entry name" value="Nucleoside phosphorylase domain"/>
    <property type="match status" value="1"/>
</dbReference>
<dbReference type="PANTHER" id="PTHR46832">
    <property type="entry name" value="5'-METHYLTHIOADENOSINE/S-ADENOSYLHOMOCYSTEINE NUCLEOSIDASE"/>
    <property type="match status" value="1"/>
</dbReference>
<evidence type="ECO:0000256" key="1">
    <source>
        <dbReference type="ARBA" id="ARBA00004945"/>
    </source>
</evidence>
<name>A0A2V1IQV0_9BACT</name>
<comment type="caution">
    <text evidence="7">The sequence shown here is derived from an EMBL/GenBank/DDBJ whole genome shotgun (WGS) entry which is preliminary data.</text>
</comment>
<dbReference type="InterPro" id="IPR035994">
    <property type="entry name" value="Nucleoside_phosphorylase_sf"/>
</dbReference>
<dbReference type="GO" id="GO:0005829">
    <property type="term" value="C:cytosol"/>
    <property type="evidence" value="ECO:0007669"/>
    <property type="project" value="TreeGrafter"/>
</dbReference>
<reference evidence="8" key="1">
    <citation type="submission" date="2018-02" db="EMBL/GenBank/DDBJ databases">
        <authorList>
            <person name="Clavel T."/>
            <person name="Strowig T."/>
        </authorList>
    </citation>
    <scope>NUCLEOTIDE SEQUENCE [LARGE SCALE GENOMIC DNA]</scope>
    <source>
        <strain evidence="8">DSM 103720</strain>
    </source>
</reference>
<dbReference type="GO" id="GO:0019284">
    <property type="term" value="P:L-methionine salvage from S-adenosylmethionine"/>
    <property type="evidence" value="ECO:0007669"/>
    <property type="project" value="TreeGrafter"/>
</dbReference>
<evidence type="ECO:0000313" key="8">
    <source>
        <dbReference type="Proteomes" id="UP000244905"/>
    </source>
</evidence>
<evidence type="ECO:0000256" key="2">
    <source>
        <dbReference type="ARBA" id="ARBA00011974"/>
    </source>
</evidence>
<dbReference type="EMBL" id="PUEC01000003">
    <property type="protein sequence ID" value="PWB03941.1"/>
    <property type="molecule type" value="Genomic_DNA"/>
</dbReference>
<dbReference type="GO" id="GO:0009164">
    <property type="term" value="P:nucleoside catabolic process"/>
    <property type="evidence" value="ECO:0007669"/>
    <property type="project" value="InterPro"/>
</dbReference>
<keyword evidence="8" id="KW-1185">Reference proteome</keyword>